<dbReference type="RefSeq" id="WP_073243564.1">
    <property type="nucleotide sequence ID" value="NZ_FQZX01000001.1"/>
</dbReference>
<proteinExistence type="predicted"/>
<evidence type="ECO:0000313" key="2">
    <source>
        <dbReference type="Proteomes" id="UP000184314"/>
    </source>
</evidence>
<accession>A0A1M6NF89</accession>
<reference evidence="2" key="1">
    <citation type="submission" date="2016-11" db="EMBL/GenBank/DDBJ databases">
        <authorList>
            <person name="Varghese N."/>
            <person name="Submissions S."/>
        </authorList>
    </citation>
    <scope>NUCLEOTIDE SEQUENCE [LARGE SCALE GENOMIC DNA]</scope>
    <source>
        <strain evidence="2">DSM 16478</strain>
    </source>
</reference>
<dbReference type="EMBL" id="FQZX01000001">
    <property type="protein sequence ID" value="SHJ94385.1"/>
    <property type="molecule type" value="Genomic_DNA"/>
</dbReference>
<protein>
    <submittedName>
        <fullName evidence="1">Uncharacterized protein</fullName>
    </submittedName>
</protein>
<name>A0A1M6NF89_9FLAO</name>
<dbReference type="AlphaFoldDB" id="A0A1M6NF89"/>
<dbReference type="Proteomes" id="UP000184314">
    <property type="component" value="Unassembled WGS sequence"/>
</dbReference>
<gene>
    <name evidence="1" type="ORF">SAMN04488007_2034</name>
</gene>
<evidence type="ECO:0000313" key="1">
    <source>
        <dbReference type="EMBL" id="SHJ94385.1"/>
    </source>
</evidence>
<sequence length="286" mass="32446">MEFAPLKQNVQDWITQQWVILFGKKINAAENKWLLGPFGETNGIGLKFIQQLAKKENLLLDDKQVDKGLFQSISQLNLPENQRNKLSKDVIDFYENTSNYDFDLGVKWNPIFKVFGRLLKILFSNRIQQLNIPMGADKNSEALQSQIIHLIDKQTKEVKRTIWLRTFKKSGQVVYSGVYEPCTLPNGTGCIKAIFPLPNGSATVILNPTAGENGELILNSSGKKIGDSGFYFLLHDAKGNLWTKFIKSFKDKLVVSSENGQITAIQTLTLWNLRVLEFTYNIKKSI</sequence>
<keyword evidence="2" id="KW-1185">Reference proteome</keyword>
<dbReference type="STRING" id="228958.SAMN04488007_2034"/>
<organism evidence="1 2">
    <name type="scientific">Maribacter aquivivus</name>
    <dbReference type="NCBI Taxonomy" id="228958"/>
    <lineage>
        <taxon>Bacteria</taxon>
        <taxon>Pseudomonadati</taxon>
        <taxon>Bacteroidota</taxon>
        <taxon>Flavobacteriia</taxon>
        <taxon>Flavobacteriales</taxon>
        <taxon>Flavobacteriaceae</taxon>
        <taxon>Maribacter</taxon>
    </lineage>
</organism>
<dbReference type="OrthoDB" id="3678706at2"/>